<accession>A0A0J8D7S0</accession>
<dbReference type="Pfam" id="PF02080">
    <property type="entry name" value="TrkA_C"/>
    <property type="match status" value="1"/>
</dbReference>
<keyword evidence="5 9" id="KW-0812">Transmembrane</keyword>
<feature type="transmembrane region" description="Helical" evidence="9">
    <location>
        <begin position="238"/>
        <end position="258"/>
    </location>
</feature>
<dbReference type="Gene3D" id="3.30.70.1450">
    <property type="entry name" value="Regulator of K+ conductance, C-terminal domain"/>
    <property type="match status" value="1"/>
</dbReference>
<dbReference type="Proteomes" id="UP000036756">
    <property type="component" value="Unassembled WGS sequence"/>
</dbReference>
<protein>
    <submittedName>
        <fullName evidence="11">K(+)/H(+) antiporter NhaP2</fullName>
    </submittedName>
</protein>
<evidence type="ECO:0000256" key="9">
    <source>
        <dbReference type="SAM" id="Phobius"/>
    </source>
</evidence>
<keyword evidence="3" id="KW-0050">Antiport</keyword>
<evidence type="ECO:0000256" key="5">
    <source>
        <dbReference type="ARBA" id="ARBA00022692"/>
    </source>
</evidence>
<reference evidence="11 12" key="1">
    <citation type="submission" date="2015-06" db="EMBL/GenBank/DDBJ databases">
        <title>Draft genome sequence of the purine-degrading Clostridium cylindrosporum HC-1 (DSM 605).</title>
        <authorList>
            <person name="Poehlein A."/>
            <person name="Schiel-Bengelsdorf B."/>
            <person name="Bengelsdorf F."/>
            <person name="Daniel R."/>
            <person name="Duerre P."/>
        </authorList>
    </citation>
    <scope>NUCLEOTIDE SEQUENCE [LARGE SCALE GENOMIC DNA]</scope>
    <source>
        <strain evidence="11 12">DSM 605</strain>
    </source>
</reference>
<keyword evidence="4" id="KW-1003">Cell membrane</keyword>
<dbReference type="InterPro" id="IPR038770">
    <property type="entry name" value="Na+/solute_symporter_sf"/>
</dbReference>
<evidence type="ECO:0000256" key="8">
    <source>
        <dbReference type="ARBA" id="ARBA00023136"/>
    </source>
</evidence>
<dbReference type="PROSITE" id="PS51202">
    <property type="entry name" value="RCK_C"/>
    <property type="match status" value="1"/>
</dbReference>
<comment type="caution">
    <text evidence="11">The sequence shown here is derived from an EMBL/GenBank/DDBJ whole genome shotgun (WGS) entry which is preliminary data.</text>
</comment>
<proteinExistence type="predicted"/>
<evidence type="ECO:0000313" key="12">
    <source>
        <dbReference type="Proteomes" id="UP000036756"/>
    </source>
</evidence>
<dbReference type="InterPro" id="IPR036721">
    <property type="entry name" value="RCK_C_sf"/>
</dbReference>
<feature type="transmembrane region" description="Helical" evidence="9">
    <location>
        <begin position="183"/>
        <end position="202"/>
    </location>
</feature>
<feature type="transmembrane region" description="Helical" evidence="9">
    <location>
        <begin position="270"/>
        <end position="288"/>
    </location>
</feature>
<evidence type="ECO:0000256" key="1">
    <source>
        <dbReference type="ARBA" id="ARBA00004651"/>
    </source>
</evidence>
<feature type="transmembrane region" description="Helical" evidence="9">
    <location>
        <begin position="92"/>
        <end position="114"/>
    </location>
</feature>
<dbReference type="GO" id="GO:0005886">
    <property type="term" value="C:plasma membrane"/>
    <property type="evidence" value="ECO:0007669"/>
    <property type="project" value="UniProtKB-SubCell"/>
</dbReference>
<feature type="transmembrane region" description="Helical" evidence="9">
    <location>
        <begin position="300"/>
        <end position="321"/>
    </location>
</feature>
<keyword evidence="2" id="KW-0813">Transport</keyword>
<dbReference type="AlphaFoldDB" id="A0A0J8D7S0"/>
<dbReference type="Pfam" id="PF00999">
    <property type="entry name" value="Na_H_Exchanger"/>
    <property type="match status" value="1"/>
</dbReference>
<keyword evidence="7" id="KW-0406">Ion transport</keyword>
<dbReference type="NCBIfam" id="NF003715">
    <property type="entry name" value="PRK05326.1-2"/>
    <property type="match status" value="1"/>
</dbReference>
<sequence>MSVLNSPEKLILLFSTILILGVFSTKFSNKLGVPSLVFYIGVGMLLNLFIFFNNAKLTQLISTIALVIILFDGGFKTKWSKIKKIIPSSTSLATLGVLVTTLITAIFSKLILGFDWLNSLLLGSIVSSTDAAAVFAVLGDKNIKPKVSSTLEIESGSNDPMAIFLTISFISLIKGDMSSISSLIFFFFWQMGIGTLLGLLFGKISLYIINKIDIDSSGLACVLALSLGFLTFSATTSINASGFLAVYIMAIYLGNNGISYGYSVEKFHDGLAWVMQISMFVILGHLVFPKDLLQYTTPALLLSLVLMLIARPIGVFISTIFSDFTLKEKVFISWAGLKGAVPIVLGTYPMVSNLPNSSVIFNVVFFTVLTSALIQGYTLNPFAKKLGLLGEDIPEVHNSLELISTGKSKKDMIQVYIGKDSASIGKTLMEIELPEKTLVSAIIRNDDIITPVGSTTIEYRDVLFILTPKEYRESTKSLLA</sequence>
<evidence type="ECO:0000256" key="2">
    <source>
        <dbReference type="ARBA" id="ARBA00022448"/>
    </source>
</evidence>
<evidence type="ECO:0000256" key="6">
    <source>
        <dbReference type="ARBA" id="ARBA00022989"/>
    </source>
</evidence>
<keyword evidence="8 9" id="KW-0472">Membrane</keyword>
<name>A0A0J8D7S0_CLOCY</name>
<dbReference type="Gene3D" id="1.20.1530.20">
    <property type="match status" value="1"/>
</dbReference>
<dbReference type="NCBIfam" id="NF003716">
    <property type="entry name" value="PRK05326.1-3"/>
    <property type="match status" value="1"/>
</dbReference>
<feature type="transmembrane region" description="Helical" evidence="9">
    <location>
        <begin position="48"/>
        <end position="71"/>
    </location>
</feature>
<dbReference type="InterPro" id="IPR006037">
    <property type="entry name" value="RCK_C"/>
</dbReference>
<organism evidence="11 12">
    <name type="scientific">Clostridium cylindrosporum DSM 605</name>
    <dbReference type="NCBI Taxonomy" id="1121307"/>
    <lineage>
        <taxon>Bacteria</taxon>
        <taxon>Bacillati</taxon>
        <taxon>Bacillota</taxon>
        <taxon>Clostridia</taxon>
        <taxon>Eubacteriales</taxon>
        <taxon>Clostridiaceae</taxon>
        <taxon>Clostridium</taxon>
    </lineage>
</organism>
<keyword evidence="12" id="KW-1185">Reference proteome</keyword>
<dbReference type="GO" id="GO:0006813">
    <property type="term" value="P:potassium ion transport"/>
    <property type="evidence" value="ECO:0007669"/>
    <property type="project" value="InterPro"/>
</dbReference>
<dbReference type="GO" id="GO:0015297">
    <property type="term" value="F:antiporter activity"/>
    <property type="evidence" value="ECO:0007669"/>
    <property type="project" value="UniProtKB-KW"/>
</dbReference>
<feature type="transmembrane region" description="Helical" evidence="9">
    <location>
        <begin position="330"/>
        <end position="348"/>
    </location>
</feature>
<dbReference type="EMBL" id="LFVU01000024">
    <property type="protein sequence ID" value="KMT22085.1"/>
    <property type="molecule type" value="Genomic_DNA"/>
</dbReference>
<feature type="transmembrane region" description="Helical" evidence="9">
    <location>
        <begin position="214"/>
        <end position="232"/>
    </location>
</feature>
<gene>
    <name evidence="11" type="primary">nhaP2</name>
    <name evidence="11" type="ORF">CLCY_4c00580</name>
</gene>
<keyword evidence="6 9" id="KW-1133">Transmembrane helix</keyword>
<dbReference type="PANTHER" id="PTHR32507:SF7">
    <property type="entry name" value="K(+)_H(+) ANTIPORTER NHAP2"/>
    <property type="match status" value="1"/>
</dbReference>
<dbReference type="GO" id="GO:1902600">
    <property type="term" value="P:proton transmembrane transport"/>
    <property type="evidence" value="ECO:0007669"/>
    <property type="project" value="InterPro"/>
</dbReference>
<dbReference type="SUPFAM" id="SSF116726">
    <property type="entry name" value="TrkA C-terminal domain-like"/>
    <property type="match status" value="1"/>
</dbReference>
<dbReference type="InterPro" id="IPR006153">
    <property type="entry name" value="Cation/H_exchanger_TM"/>
</dbReference>
<feature type="domain" description="RCK C-terminal" evidence="10">
    <location>
        <begin position="400"/>
        <end position="480"/>
    </location>
</feature>
<feature type="transmembrane region" description="Helical" evidence="9">
    <location>
        <begin position="360"/>
        <end position="379"/>
    </location>
</feature>
<evidence type="ECO:0000259" key="10">
    <source>
        <dbReference type="PROSITE" id="PS51202"/>
    </source>
</evidence>
<evidence type="ECO:0000256" key="3">
    <source>
        <dbReference type="ARBA" id="ARBA00022449"/>
    </source>
</evidence>
<dbReference type="RefSeq" id="WP_048570186.1">
    <property type="nucleotide sequence ID" value="NZ_LFVU01000024.1"/>
</dbReference>
<evidence type="ECO:0000256" key="4">
    <source>
        <dbReference type="ARBA" id="ARBA00022475"/>
    </source>
</evidence>
<dbReference type="GO" id="GO:0008324">
    <property type="term" value="F:monoatomic cation transmembrane transporter activity"/>
    <property type="evidence" value="ECO:0007669"/>
    <property type="project" value="InterPro"/>
</dbReference>
<evidence type="ECO:0000313" key="11">
    <source>
        <dbReference type="EMBL" id="KMT22085.1"/>
    </source>
</evidence>
<dbReference type="PATRIC" id="fig|1121307.3.peg.1710"/>
<evidence type="ECO:0000256" key="7">
    <source>
        <dbReference type="ARBA" id="ARBA00023065"/>
    </source>
</evidence>
<dbReference type="PANTHER" id="PTHR32507">
    <property type="entry name" value="NA(+)/H(+) ANTIPORTER 1"/>
    <property type="match status" value="1"/>
</dbReference>
<comment type="subcellular location">
    <subcellularLocation>
        <location evidence="1">Cell membrane</location>
        <topology evidence="1">Multi-pass membrane protein</topology>
    </subcellularLocation>
</comment>